<evidence type="ECO:0000313" key="1">
    <source>
        <dbReference type="EMBL" id="KFM58146.1"/>
    </source>
</evidence>
<dbReference type="EMBL" id="KK112630">
    <property type="protein sequence ID" value="KFM58146.1"/>
    <property type="molecule type" value="Genomic_DNA"/>
</dbReference>
<gene>
    <name evidence="1" type="ORF">X975_14583</name>
</gene>
<dbReference type="Proteomes" id="UP000054359">
    <property type="component" value="Unassembled WGS sequence"/>
</dbReference>
<feature type="non-terminal residue" evidence="1">
    <location>
        <position position="69"/>
    </location>
</feature>
<organism evidence="1 2">
    <name type="scientific">Stegodyphus mimosarum</name>
    <name type="common">African social velvet spider</name>
    <dbReference type="NCBI Taxonomy" id="407821"/>
    <lineage>
        <taxon>Eukaryota</taxon>
        <taxon>Metazoa</taxon>
        <taxon>Ecdysozoa</taxon>
        <taxon>Arthropoda</taxon>
        <taxon>Chelicerata</taxon>
        <taxon>Arachnida</taxon>
        <taxon>Araneae</taxon>
        <taxon>Araneomorphae</taxon>
        <taxon>Entelegynae</taxon>
        <taxon>Eresoidea</taxon>
        <taxon>Eresidae</taxon>
        <taxon>Stegodyphus</taxon>
    </lineage>
</organism>
<protein>
    <submittedName>
        <fullName evidence="1">Uncharacterized protein</fullName>
    </submittedName>
</protein>
<dbReference type="AlphaFoldDB" id="A0A087SZ57"/>
<name>A0A087SZ57_STEMI</name>
<reference evidence="1 2" key="1">
    <citation type="submission" date="2013-11" db="EMBL/GenBank/DDBJ databases">
        <title>Genome sequencing of Stegodyphus mimosarum.</title>
        <authorList>
            <person name="Bechsgaard J."/>
        </authorList>
    </citation>
    <scope>NUCLEOTIDE SEQUENCE [LARGE SCALE GENOMIC DNA]</scope>
</reference>
<sequence>MFRANSSTVGWLKISLFILPIHSLRKFSSSNIFSFIFTKEKIPKIKAVDGKCAFIIFVTKSLQLFLLFD</sequence>
<accession>A0A087SZ57</accession>
<keyword evidence="2" id="KW-1185">Reference proteome</keyword>
<proteinExistence type="predicted"/>
<evidence type="ECO:0000313" key="2">
    <source>
        <dbReference type="Proteomes" id="UP000054359"/>
    </source>
</evidence>